<reference evidence="11 12" key="1">
    <citation type="submission" date="2020-09" db="EMBL/GenBank/DDBJ databases">
        <title>De no assembly of potato wild relative species, Solanum commersonii.</title>
        <authorList>
            <person name="Cho K."/>
        </authorList>
    </citation>
    <scope>NUCLEOTIDE SEQUENCE [LARGE SCALE GENOMIC DNA]</scope>
    <source>
        <strain evidence="11">LZ3.2</strain>
        <tissue evidence="11">Leaf</tissue>
    </source>
</reference>
<protein>
    <recommendedName>
        <fullName evidence="13">Calmodulin-binding protein</fullName>
    </recommendedName>
</protein>
<sequence>MATKRFFDDFVDPDSNQPNYKRLRKAPSFASVIKEVVMVNFLDNFCSALEPMLRKVVHEEVESGLRRCSRSIGRSPSLRIKTLEPSNLRLIFNKKLSLPIFTNSKIMDSDSQYPLQLLLVDATGDCLVPTALATPIKIEIVVLDGDFPSGENWTHEEFNKNIVKERAGKRPLVTGELNITMRDGVASLGDLEFTDNSSWIRSRRFRIGAKVVHIGNGQNSIRIMEAMTDSFMKHYPPALGDDVWRLEKIGKDGTFHKKLTSHGIKTVQDFLKLANIDPHKIRRILGNGMSEKMWEVTYRHAKTCEMGTKSYIARGPNYTLILNPICQVIRAIINGQICHSRELRGIQRSYIENLVRNAFTNWSSLEEVDGGLQVHEPTALLTEGERVVHHQNAYPRSALLTAAGGSIECSDWIVNHAHICLPIESSSEEELHYL</sequence>
<dbReference type="PANTHER" id="PTHR31713">
    <property type="entry name" value="OS02G0177800 PROTEIN"/>
    <property type="match status" value="1"/>
</dbReference>
<comment type="similarity">
    <text evidence="2">Belongs to the plant ACBP60 protein family.</text>
</comment>
<evidence type="ECO:0000256" key="3">
    <source>
        <dbReference type="ARBA" id="ARBA00023015"/>
    </source>
</evidence>
<comment type="caution">
    <text evidence="11">The sequence shown here is derived from an EMBL/GenBank/DDBJ whole genome shotgun (WGS) entry which is preliminary data.</text>
</comment>
<keyword evidence="4" id="KW-0238">DNA-binding</keyword>
<evidence type="ECO:0000256" key="2">
    <source>
        <dbReference type="ARBA" id="ARBA00007214"/>
    </source>
</evidence>
<evidence type="ECO:0008006" key="13">
    <source>
        <dbReference type="Google" id="ProtNLM"/>
    </source>
</evidence>
<gene>
    <name evidence="11" type="ORF">H5410_062092</name>
</gene>
<evidence type="ECO:0000259" key="10">
    <source>
        <dbReference type="Pfam" id="PF20452"/>
    </source>
</evidence>
<evidence type="ECO:0000256" key="4">
    <source>
        <dbReference type="ARBA" id="ARBA00023125"/>
    </source>
</evidence>
<organism evidence="11 12">
    <name type="scientific">Solanum commersonii</name>
    <name type="common">Commerson's wild potato</name>
    <name type="synonym">Commerson's nightshade</name>
    <dbReference type="NCBI Taxonomy" id="4109"/>
    <lineage>
        <taxon>Eukaryota</taxon>
        <taxon>Viridiplantae</taxon>
        <taxon>Streptophyta</taxon>
        <taxon>Embryophyta</taxon>
        <taxon>Tracheophyta</taxon>
        <taxon>Spermatophyta</taxon>
        <taxon>Magnoliopsida</taxon>
        <taxon>eudicotyledons</taxon>
        <taxon>Gunneridae</taxon>
        <taxon>Pentapetalae</taxon>
        <taxon>asterids</taxon>
        <taxon>lamiids</taxon>
        <taxon>Solanales</taxon>
        <taxon>Solanaceae</taxon>
        <taxon>Solanoideae</taxon>
        <taxon>Solaneae</taxon>
        <taxon>Solanum</taxon>
    </lineage>
</organism>
<feature type="domain" description="Calmodulin binding protein C-terminal" evidence="10">
    <location>
        <begin position="310"/>
        <end position="368"/>
    </location>
</feature>
<keyword evidence="7" id="KW-0539">Nucleus</keyword>
<dbReference type="GO" id="GO:0043565">
    <property type="term" value="F:sequence-specific DNA binding"/>
    <property type="evidence" value="ECO:0007669"/>
    <property type="project" value="TreeGrafter"/>
</dbReference>
<dbReference type="Pfam" id="PF20451">
    <property type="entry name" value="Calmod_bind_M"/>
    <property type="match status" value="1"/>
</dbReference>
<dbReference type="InterPro" id="IPR012416">
    <property type="entry name" value="CBP60"/>
</dbReference>
<accession>A0A9J5WBK9</accession>
<keyword evidence="5" id="KW-0010">Activator</keyword>
<keyword evidence="6" id="KW-0804">Transcription</keyword>
<dbReference type="GO" id="GO:0080142">
    <property type="term" value="P:regulation of salicylic acid biosynthetic process"/>
    <property type="evidence" value="ECO:0007669"/>
    <property type="project" value="TreeGrafter"/>
</dbReference>
<dbReference type="InterPro" id="IPR046830">
    <property type="entry name" value="Calmod_bind_M"/>
</dbReference>
<dbReference type="Pfam" id="PF07887">
    <property type="entry name" value="Calmodulin_bind"/>
    <property type="match status" value="1"/>
</dbReference>
<dbReference type="Proteomes" id="UP000824120">
    <property type="component" value="Chromosome 12"/>
</dbReference>
<dbReference type="GO" id="GO:0003700">
    <property type="term" value="F:DNA-binding transcription factor activity"/>
    <property type="evidence" value="ECO:0007669"/>
    <property type="project" value="TreeGrafter"/>
</dbReference>
<feature type="domain" description="Calmodulin binding protein central" evidence="9">
    <location>
        <begin position="239"/>
        <end position="304"/>
    </location>
</feature>
<keyword evidence="3" id="KW-0805">Transcription regulation</keyword>
<evidence type="ECO:0000313" key="11">
    <source>
        <dbReference type="EMBL" id="KAG5572326.1"/>
    </source>
</evidence>
<dbReference type="AlphaFoldDB" id="A0A9J5WBK9"/>
<dbReference type="EMBL" id="JACXVP010000012">
    <property type="protein sequence ID" value="KAG5572326.1"/>
    <property type="molecule type" value="Genomic_DNA"/>
</dbReference>
<dbReference type="GO" id="GO:0005634">
    <property type="term" value="C:nucleus"/>
    <property type="evidence" value="ECO:0007669"/>
    <property type="project" value="UniProtKB-SubCell"/>
</dbReference>
<dbReference type="OrthoDB" id="757051at2759"/>
<evidence type="ECO:0000259" key="9">
    <source>
        <dbReference type="Pfam" id="PF20451"/>
    </source>
</evidence>
<evidence type="ECO:0000256" key="5">
    <source>
        <dbReference type="ARBA" id="ARBA00023159"/>
    </source>
</evidence>
<feature type="domain" description="Calmodulin binding protein-like N-terminal" evidence="8">
    <location>
        <begin position="88"/>
        <end position="232"/>
    </location>
</feature>
<proteinExistence type="inferred from homology"/>
<evidence type="ECO:0000313" key="12">
    <source>
        <dbReference type="Proteomes" id="UP000824120"/>
    </source>
</evidence>
<name>A0A9J5WBK9_SOLCO</name>
<comment type="subcellular location">
    <subcellularLocation>
        <location evidence="1">Nucleus</location>
    </subcellularLocation>
</comment>
<dbReference type="GO" id="GO:0005516">
    <property type="term" value="F:calmodulin binding"/>
    <property type="evidence" value="ECO:0007669"/>
    <property type="project" value="InterPro"/>
</dbReference>
<evidence type="ECO:0000256" key="7">
    <source>
        <dbReference type="ARBA" id="ARBA00023242"/>
    </source>
</evidence>
<evidence type="ECO:0000259" key="8">
    <source>
        <dbReference type="Pfam" id="PF07887"/>
    </source>
</evidence>
<keyword evidence="12" id="KW-1185">Reference proteome</keyword>
<evidence type="ECO:0000256" key="6">
    <source>
        <dbReference type="ARBA" id="ARBA00023163"/>
    </source>
</evidence>
<dbReference type="InterPro" id="IPR046831">
    <property type="entry name" value="Calmodulin_bind_N"/>
</dbReference>
<evidence type="ECO:0000256" key="1">
    <source>
        <dbReference type="ARBA" id="ARBA00004123"/>
    </source>
</evidence>
<dbReference type="PANTHER" id="PTHR31713:SF42">
    <property type="entry name" value="PROTEIN SAR DEFICIENT 1"/>
    <property type="match status" value="1"/>
</dbReference>
<dbReference type="InterPro" id="IPR046829">
    <property type="entry name" value="Calmod_bind_C"/>
</dbReference>
<dbReference type="Pfam" id="PF20452">
    <property type="entry name" value="Calmod_bind_C"/>
    <property type="match status" value="1"/>
</dbReference>